<dbReference type="EMBL" id="ML208302">
    <property type="protein sequence ID" value="TFK71161.1"/>
    <property type="molecule type" value="Genomic_DNA"/>
</dbReference>
<reference evidence="1 2" key="1">
    <citation type="journal article" date="2019" name="Nat. Ecol. Evol.">
        <title>Megaphylogeny resolves global patterns of mushroom evolution.</title>
        <authorList>
            <person name="Varga T."/>
            <person name="Krizsan K."/>
            <person name="Foldi C."/>
            <person name="Dima B."/>
            <person name="Sanchez-Garcia M."/>
            <person name="Sanchez-Ramirez S."/>
            <person name="Szollosi G.J."/>
            <person name="Szarkandi J.G."/>
            <person name="Papp V."/>
            <person name="Albert L."/>
            <person name="Andreopoulos W."/>
            <person name="Angelini C."/>
            <person name="Antonin V."/>
            <person name="Barry K.W."/>
            <person name="Bougher N.L."/>
            <person name="Buchanan P."/>
            <person name="Buyck B."/>
            <person name="Bense V."/>
            <person name="Catcheside P."/>
            <person name="Chovatia M."/>
            <person name="Cooper J."/>
            <person name="Damon W."/>
            <person name="Desjardin D."/>
            <person name="Finy P."/>
            <person name="Geml J."/>
            <person name="Haridas S."/>
            <person name="Hughes K."/>
            <person name="Justo A."/>
            <person name="Karasinski D."/>
            <person name="Kautmanova I."/>
            <person name="Kiss B."/>
            <person name="Kocsube S."/>
            <person name="Kotiranta H."/>
            <person name="LaButti K.M."/>
            <person name="Lechner B.E."/>
            <person name="Liimatainen K."/>
            <person name="Lipzen A."/>
            <person name="Lukacs Z."/>
            <person name="Mihaltcheva S."/>
            <person name="Morgado L.N."/>
            <person name="Niskanen T."/>
            <person name="Noordeloos M.E."/>
            <person name="Ohm R.A."/>
            <person name="Ortiz-Santana B."/>
            <person name="Ovrebo C."/>
            <person name="Racz N."/>
            <person name="Riley R."/>
            <person name="Savchenko A."/>
            <person name="Shiryaev A."/>
            <person name="Soop K."/>
            <person name="Spirin V."/>
            <person name="Szebenyi C."/>
            <person name="Tomsovsky M."/>
            <person name="Tulloss R.E."/>
            <person name="Uehling J."/>
            <person name="Grigoriev I.V."/>
            <person name="Vagvolgyi C."/>
            <person name="Papp T."/>
            <person name="Martin F.M."/>
            <person name="Miettinen O."/>
            <person name="Hibbett D.S."/>
            <person name="Nagy L.G."/>
        </authorList>
    </citation>
    <scope>NUCLEOTIDE SEQUENCE [LARGE SCALE GENOMIC DNA]</scope>
    <source>
        <strain evidence="1 2">NL-1719</strain>
    </source>
</reference>
<keyword evidence="2" id="KW-1185">Reference proteome</keyword>
<dbReference type="Proteomes" id="UP000308600">
    <property type="component" value="Unassembled WGS sequence"/>
</dbReference>
<evidence type="ECO:0000313" key="1">
    <source>
        <dbReference type="EMBL" id="TFK71161.1"/>
    </source>
</evidence>
<accession>A0ACD3B0K4</accession>
<proteinExistence type="predicted"/>
<sequence>MLGLEMKLFQFVPFATAILGRVVTARPVNPNHDERGDLHTGLNSSQVLHSYPCPDTSLAFPLMRAYSTSYKDHFYTMTGSEIEEFMKNGYTFEGDAALLFSSLHFSTLSKTNSTSLTALYRLYNPQALDHFYTASSTERDNGSGRGYIYEGITGFLWPQQVCGSVPLYGLWNEEKEDHLYTIVVVERDTAIKWQGYVSQGIVGYVLEP</sequence>
<organism evidence="1 2">
    <name type="scientific">Pluteus cervinus</name>
    <dbReference type="NCBI Taxonomy" id="181527"/>
    <lineage>
        <taxon>Eukaryota</taxon>
        <taxon>Fungi</taxon>
        <taxon>Dikarya</taxon>
        <taxon>Basidiomycota</taxon>
        <taxon>Agaricomycotina</taxon>
        <taxon>Agaricomycetes</taxon>
        <taxon>Agaricomycetidae</taxon>
        <taxon>Agaricales</taxon>
        <taxon>Pluteineae</taxon>
        <taxon>Pluteaceae</taxon>
        <taxon>Pluteus</taxon>
    </lineage>
</organism>
<name>A0ACD3B0K4_9AGAR</name>
<protein>
    <submittedName>
        <fullName evidence="1">Uncharacterized protein</fullName>
    </submittedName>
</protein>
<evidence type="ECO:0000313" key="2">
    <source>
        <dbReference type="Proteomes" id="UP000308600"/>
    </source>
</evidence>
<gene>
    <name evidence="1" type="ORF">BDN72DRAFT_794419</name>
</gene>